<dbReference type="InterPro" id="IPR040084">
    <property type="entry name" value="GTPase_Obg"/>
</dbReference>
<comment type="cofactor">
    <cofactor evidence="1">
        <name>[4Fe-4S] cluster</name>
        <dbReference type="ChEBI" id="CHEBI:49883"/>
    </cofactor>
</comment>
<evidence type="ECO:0000313" key="8">
    <source>
        <dbReference type="EMBL" id="RDU66645.1"/>
    </source>
</evidence>
<comment type="caution">
    <text evidence="8">The sequence shown here is derived from an EMBL/GenBank/DDBJ whole genome shotgun (WGS) entry which is preliminary data.</text>
</comment>
<dbReference type="Pfam" id="PF04055">
    <property type="entry name" value="Radical_SAM"/>
    <property type="match status" value="1"/>
</dbReference>
<evidence type="ECO:0000256" key="1">
    <source>
        <dbReference type="ARBA" id="ARBA00001966"/>
    </source>
</evidence>
<dbReference type="Gene3D" id="3.20.20.70">
    <property type="entry name" value="Aldolase class I"/>
    <property type="match status" value="1"/>
</dbReference>
<keyword evidence="4" id="KW-0479">Metal-binding</keyword>
<keyword evidence="5" id="KW-0408">Iron</keyword>
<dbReference type="AlphaFoldDB" id="A0A3D8IP01"/>
<dbReference type="CDD" id="cd01335">
    <property type="entry name" value="Radical_SAM"/>
    <property type="match status" value="1"/>
</dbReference>
<dbReference type="PANTHER" id="PTHR43787">
    <property type="entry name" value="FEMO COFACTOR BIOSYNTHESIS PROTEIN NIFB-RELATED"/>
    <property type="match status" value="1"/>
</dbReference>
<dbReference type="InterPro" id="IPR013785">
    <property type="entry name" value="Aldolase_TIM"/>
</dbReference>
<evidence type="ECO:0000256" key="2">
    <source>
        <dbReference type="ARBA" id="ARBA00022485"/>
    </source>
</evidence>
<organism evidence="8 9">
    <name type="scientific">Helicobacter equorum</name>
    <dbReference type="NCBI Taxonomy" id="361872"/>
    <lineage>
        <taxon>Bacteria</taxon>
        <taxon>Pseudomonadati</taxon>
        <taxon>Campylobacterota</taxon>
        <taxon>Epsilonproteobacteria</taxon>
        <taxon>Campylobacterales</taxon>
        <taxon>Helicobacteraceae</taxon>
        <taxon>Helicobacter</taxon>
    </lineage>
</organism>
<dbReference type="GO" id="GO:0046872">
    <property type="term" value="F:metal ion binding"/>
    <property type="evidence" value="ECO:0007669"/>
    <property type="project" value="UniProtKB-KW"/>
</dbReference>
<dbReference type="GO" id="GO:0003824">
    <property type="term" value="F:catalytic activity"/>
    <property type="evidence" value="ECO:0007669"/>
    <property type="project" value="InterPro"/>
</dbReference>
<keyword evidence="6" id="KW-0411">Iron-sulfur</keyword>
<keyword evidence="9" id="KW-1185">Reference proteome</keyword>
<evidence type="ECO:0000256" key="6">
    <source>
        <dbReference type="ARBA" id="ARBA00023014"/>
    </source>
</evidence>
<keyword evidence="2" id="KW-0004">4Fe-4S</keyword>
<evidence type="ECO:0000256" key="4">
    <source>
        <dbReference type="ARBA" id="ARBA00022723"/>
    </source>
</evidence>
<dbReference type="SFLD" id="SFLDS00029">
    <property type="entry name" value="Radical_SAM"/>
    <property type="match status" value="1"/>
</dbReference>
<dbReference type="PROSITE" id="PS51918">
    <property type="entry name" value="RADICAL_SAM"/>
    <property type="match status" value="1"/>
</dbReference>
<evidence type="ECO:0000256" key="3">
    <source>
        <dbReference type="ARBA" id="ARBA00022691"/>
    </source>
</evidence>
<evidence type="ECO:0000259" key="7">
    <source>
        <dbReference type="PROSITE" id="PS51918"/>
    </source>
</evidence>
<accession>A0A3D8IP01</accession>
<dbReference type="EMBL" id="NXLT01000005">
    <property type="protein sequence ID" value="RDU66645.1"/>
    <property type="molecule type" value="Genomic_DNA"/>
</dbReference>
<dbReference type="GO" id="GO:0051539">
    <property type="term" value="F:4 iron, 4 sulfur cluster binding"/>
    <property type="evidence" value="ECO:0007669"/>
    <property type="project" value="UniProtKB-KW"/>
</dbReference>
<evidence type="ECO:0000313" key="9">
    <source>
        <dbReference type="Proteomes" id="UP000256514"/>
    </source>
</evidence>
<dbReference type="SFLD" id="SFLDG01083">
    <property type="entry name" value="Uncharacterised_Radical_SAM_Su"/>
    <property type="match status" value="1"/>
</dbReference>
<feature type="domain" description="Radical SAM core" evidence="7">
    <location>
        <begin position="14"/>
        <end position="250"/>
    </location>
</feature>
<proteinExistence type="predicted"/>
<evidence type="ECO:0000256" key="5">
    <source>
        <dbReference type="ARBA" id="ARBA00023004"/>
    </source>
</evidence>
<dbReference type="OrthoDB" id="9800840at2"/>
<protein>
    <submittedName>
        <fullName evidence="8">Radical SAM protein</fullName>
    </submittedName>
</protein>
<sequence length="317" mass="35856">MKNLIFGPVISRRFGYSLGVDLSPTKKQCNFDCLYCELQGAKPQDSMDEAIAVHEYVKAISHYLATQTQQKLDVVTFTANGEPTLYPHLLELIRAIKPLLPPHIKTLILSNGSLFWQKNVRKALLEFDIIKFSLDSLNPKAFNRIDRPHKSLNLESIKDGITSFAKEFTQKTNGKLIGEILLLKGINDAPQYAEELAQFLSHIPLSRLDIGTLDRPPAHKATPLSDEEIQTFASYFKGICVYIPKRTPKDSHTQKRTLNTQELIQALSMRPLTKEDMQILFSKDTLSLVDTLLKENLLVWEQVGNIAFLRPAENAPK</sequence>
<dbReference type="InterPro" id="IPR058240">
    <property type="entry name" value="rSAM_sf"/>
</dbReference>
<dbReference type="PANTHER" id="PTHR43787:SF11">
    <property type="entry name" value="UPF0026 PROTEIN SLR1464"/>
    <property type="match status" value="1"/>
</dbReference>
<dbReference type="RefSeq" id="WP_115571340.1">
    <property type="nucleotide sequence ID" value="NZ_NXLT01000005.1"/>
</dbReference>
<gene>
    <name evidence="8" type="ORF">CQA54_06710</name>
</gene>
<name>A0A3D8IP01_9HELI</name>
<reference evidence="8 9" key="1">
    <citation type="submission" date="2018-04" db="EMBL/GenBank/DDBJ databases">
        <title>Novel Campyloabacter and Helicobacter Species and Strains.</title>
        <authorList>
            <person name="Mannion A.J."/>
            <person name="Shen Z."/>
            <person name="Fox J.G."/>
        </authorList>
    </citation>
    <scope>NUCLEOTIDE SEQUENCE [LARGE SCALE GENOMIC DNA]</scope>
    <source>
        <strain evidence="8 9">MIT 12-6600</strain>
    </source>
</reference>
<dbReference type="Proteomes" id="UP000256514">
    <property type="component" value="Unassembled WGS sequence"/>
</dbReference>
<keyword evidence="3" id="KW-0949">S-adenosyl-L-methionine</keyword>
<dbReference type="InterPro" id="IPR007197">
    <property type="entry name" value="rSAM"/>
</dbReference>
<dbReference type="SUPFAM" id="SSF102114">
    <property type="entry name" value="Radical SAM enzymes"/>
    <property type="match status" value="1"/>
</dbReference>